<evidence type="ECO:0000313" key="3">
    <source>
        <dbReference type="Proteomes" id="UP000282084"/>
    </source>
</evidence>
<organism evidence="2 3">
    <name type="scientific">Saccharothrix australiensis</name>
    <dbReference type="NCBI Taxonomy" id="2072"/>
    <lineage>
        <taxon>Bacteria</taxon>
        <taxon>Bacillati</taxon>
        <taxon>Actinomycetota</taxon>
        <taxon>Actinomycetes</taxon>
        <taxon>Pseudonocardiales</taxon>
        <taxon>Pseudonocardiaceae</taxon>
        <taxon>Saccharothrix</taxon>
    </lineage>
</organism>
<evidence type="ECO:0000259" key="1">
    <source>
        <dbReference type="SMART" id="SM01012"/>
    </source>
</evidence>
<proteinExistence type="predicted"/>
<gene>
    <name evidence="2" type="ORF">C8E97_2671</name>
</gene>
<dbReference type="EMBL" id="RBXO01000001">
    <property type="protein sequence ID" value="RKT54082.1"/>
    <property type="molecule type" value="Genomic_DNA"/>
</dbReference>
<evidence type="ECO:0000313" key="2">
    <source>
        <dbReference type="EMBL" id="RKT54082.1"/>
    </source>
</evidence>
<dbReference type="InterPro" id="IPR005561">
    <property type="entry name" value="ANTAR"/>
</dbReference>
<dbReference type="GO" id="GO:0003723">
    <property type="term" value="F:RNA binding"/>
    <property type="evidence" value="ECO:0007669"/>
    <property type="project" value="InterPro"/>
</dbReference>
<dbReference type="InterPro" id="IPR029016">
    <property type="entry name" value="GAF-like_dom_sf"/>
</dbReference>
<keyword evidence="3" id="KW-1185">Reference proteome</keyword>
<protein>
    <recommendedName>
        <fullName evidence="1">ANTAR domain-containing protein</fullName>
    </recommendedName>
</protein>
<dbReference type="AlphaFoldDB" id="A0A495VXE0"/>
<name>A0A495VXE0_9PSEU</name>
<dbReference type="Gene3D" id="3.30.450.40">
    <property type="match status" value="1"/>
</dbReference>
<dbReference type="Proteomes" id="UP000282084">
    <property type="component" value="Unassembled WGS sequence"/>
</dbReference>
<dbReference type="SMART" id="SM01012">
    <property type="entry name" value="ANTAR"/>
    <property type="match status" value="1"/>
</dbReference>
<reference evidence="2 3" key="1">
    <citation type="submission" date="2018-10" db="EMBL/GenBank/DDBJ databases">
        <title>Sequencing the genomes of 1000 actinobacteria strains.</title>
        <authorList>
            <person name="Klenk H.-P."/>
        </authorList>
    </citation>
    <scope>NUCLEOTIDE SEQUENCE [LARGE SCALE GENOMIC DNA]</scope>
    <source>
        <strain evidence="2 3">DSM 43800</strain>
    </source>
</reference>
<comment type="caution">
    <text evidence="2">The sequence shown here is derived from an EMBL/GenBank/DDBJ whole genome shotgun (WGS) entry which is preliminary data.</text>
</comment>
<sequence length="253" mass="26870">MTGVDSRQPDRDRRAWLWDRISRLAEAEGVPSGVRHVSLTAAAVLSATDVVVYQVVDGGRCEPAHVTGPVGDWLSEAEITFGEGPAMDCLRQECPVVGDLAAFGGVRWPVFAPFALMRGVTGILAFPVVMGAVVVGCLEALRPTAEPPTPREVVDGLLLADAAMLVLLRAEPLPPGADPFSDAVEARWATVQRAVGVVSAQADSDLTTAFVRVRAHAYRTGRRLADVAADVLARRLRFPADPDEEPHTGHGPG</sequence>
<dbReference type="SUPFAM" id="SSF55781">
    <property type="entry name" value="GAF domain-like"/>
    <property type="match status" value="1"/>
</dbReference>
<feature type="domain" description="ANTAR" evidence="1">
    <location>
        <begin position="176"/>
        <end position="232"/>
    </location>
</feature>
<accession>A0A495VXE0</accession>